<name>A0A495DCN9_9PROT</name>
<reference evidence="1 2" key="1">
    <citation type="submission" date="2018-10" db="EMBL/GenBank/DDBJ databases">
        <title>Genomic Encyclopedia of Type Strains, Phase IV (KMG-IV): sequencing the most valuable type-strain genomes for metagenomic binning, comparative biology and taxonomic classification.</title>
        <authorList>
            <person name="Goeker M."/>
        </authorList>
    </citation>
    <scope>NUCLEOTIDE SEQUENCE [LARGE SCALE GENOMIC DNA]</scope>
    <source>
        <strain evidence="1 2">DSM 4734</strain>
    </source>
</reference>
<dbReference type="SMART" id="SM00612">
    <property type="entry name" value="Kelch"/>
    <property type="match status" value="4"/>
</dbReference>
<dbReference type="RefSeq" id="WP_170150360.1">
    <property type="nucleotide sequence ID" value="NZ_RBIM01000003.1"/>
</dbReference>
<dbReference type="EMBL" id="RBIM01000003">
    <property type="protein sequence ID" value="RKR00080.1"/>
    <property type="molecule type" value="Genomic_DNA"/>
</dbReference>
<dbReference type="Proteomes" id="UP000273675">
    <property type="component" value="Unassembled WGS sequence"/>
</dbReference>
<dbReference type="Gene3D" id="2.120.10.80">
    <property type="entry name" value="Kelch-type beta propeller"/>
    <property type="match status" value="2"/>
</dbReference>
<dbReference type="SUPFAM" id="SSF117281">
    <property type="entry name" value="Kelch motif"/>
    <property type="match status" value="2"/>
</dbReference>
<sequence>MAETITRRVAIATGAAFGLTAGADATSLCTPVRLSDPETGLALEPGWRWQAINDVPVRLQEIYPATLDHEIIVAGGFSPDVASGEPMGVLDRAFRGVTWGDEQAPCGDGPRVEWHEIAPLPEPRHHPNLVGHQAHVYAIGGFRVSPSGAWTMIPNLTRYDRQNDVWSETTPLPEPFAETCAVSLGRFIHVATGRQPAAASNGQWVDHQDSGAHFAFDPDAQEWTRRAPNPNPRNSAAGVTLDGKFHVIGGRRVDDGNKASHEAYDPVSDTWHSRAPLPQAQGGLAAAVSGGRIFAFGGEYFSNGGGVYPQLWIYNARTDAWEAGPDMATPRHGLGGVSIDGHIYAIGGATGPSGQGTSNIVERLSWHFI</sequence>
<proteinExistence type="predicted"/>
<dbReference type="Pfam" id="PF01344">
    <property type="entry name" value="Kelch_1"/>
    <property type="match status" value="2"/>
</dbReference>
<accession>A0A495DCN9</accession>
<dbReference type="PANTHER" id="PTHR45632">
    <property type="entry name" value="LD33804P"/>
    <property type="match status" value="1"/>
</dbReference>
<dbReference type="AlphaFoldDB" id="A0A495DCN9"/>
<gene>
    <name evidence="1" type="ORF">C7435_1278</name>
</gene>
<evidence type="ECO:0000313" key="1">
    <source>
        <dbReference type="EMBL" id="RKR00080.1"/>
    </source>
</evidence>
<evidence type="ECO:0000313" key="2">
    <source>
        <dbReference type="Proteomes" id="UP000273675"/>
    </source>
</evidence>
<organism evidence="1 2">
    <name type="scientific">Maricaulis maris</name>
    <dbReference type="NCBI Taxonomy" id="74318"/>
    <lineage>
        <taxon>Bacteria</taxon>
        <taxon>Pseudomonadati</taxon>
        <taxon>Pseudomonadota</taxon>
        <taxon>Alphaproteobacteria</taxon>
        <taxon>Maricaulales</taxon>
        <taxon>Maricaulaceae</taxon>
        <taxon>Maricaulis</taxon>
    </lineage>
</organism>
<protein>
    <submittedName>
        <fullName evidence="1">Kelch motif protein</fullName>
    </submittedName>
</protein>
<dbReference type="InterPro" id="IPR015915">
    <property type="entry name" value="Kelch-typ_b-propeller"/>
</dbReference>
<comment type="caution">
    <text evidence="1">The sequence shown here is derived from an EMBL/GenBank/DDBJ whole genome shotgun (WGS) entry which is preliminary data.</text>
</comment>
<dbReference type="InterPro" id="IPR006652">
    <property type="entry name" value="Kelch_1"/>
</dbReference>